<name>A0AAP0QFN6_9ROSI</name>
<dbReference type="Proteomes" id="UP001428341">
    <property type="component" value="Unassembled WGS sequence"/>
</dbReference>
<keyword evidence="2" id="KW-1185">Reference proteome</keyword>
<protein>
    <submittedName>
        <fullName evidence="1">Uncharacterized protein</fullName>
    </submittedName>
</protein>
<evidence type="ECO:0000313" key="2">
    <source>
        <dbReference type="Proteomes" id="UP001428341"/>
    </source>
</evidence>
<proteinExistence type="predicted"/>
<sequence length="51" mass="5413">MVVAPLAAQSEFVGRALSKDIQCQDVEIGEINLVYSGVDDMGPAISTRSKC</sequence>
<accession>A0AAP0QFN6</accession>
<evidence type="ECO:0000313" key="1">
    <source>
        <dbReference type="EMBL" id="KAK9181237.1"/>
    </source>
</evidence>
<organism evidence="1 2">
    <name type="scientific">Citrus x changshan-huyou</name>
    <dbReference type="NCBI Taxonomy" id="2935761"/>
    <lineage>
        <taxon>Eukaryota</taxon>
        <taxon>Viridiplantae</taxon>
        <taxon>Streptophyta</taxon>
        <taxon>Embryophyta</taxon>
        <taxon>Tracheophyta</taxon>
        <taxon>Spermatophyta</taxon>
        <taxon>Magnoliopsida</taxon>
        <taxon>eudicotyledons</taxon>
        <taxon>Gunneridae</taxon>
        <taxon>Pentapetalae</taxon>
        <taxon>rosids</taxon>
        <taxon>malvids</taxon>
        <taxon>Sapindales</taxon>
        <taxon>Rutaceae</taxon>
        <taxon>Aurantioideae</taxon>
        <taxon>Citrus</taxon>
    </lineage>
</organism>
<dbReference type="EMBL" id="JBCGBO010000024">
    <property type="protein sequence ID" value="KAK9181237.1"/>
    <property type="molecule type" value="Genomic_DNA"/>
</dbReference>
<reference evidence="1 2" key="1">
    <citation type="submission" date="2024-05" db="EMBL/GenBank/DDBJ databases">
        <title>Haplotype-resolved chromosome-level genome assembly of Huyou (Citrus changshanensis).</title>
        <authorList>
            <person name="Miao C."/>
            <person name="Chen W."/>
            <person name="Wu Y."/>
            <person name="Wang L."/>
            <person name="Zhao S."/>
            <person name="Grierson D."/>
            <person name="Xu C."/>
            <person name="Chen K."/>
        </authorList>
    </citation>
    <scope>NUCLEOTIDE SEQUENCE [LARGE SCALE GENOMIC DNA]</scope>
    <source>
        <strain evidence="1">01-14</strain>
        <tissue evidence="1">Leaf</tissue>
    </source>
</reference>
<dbReference type="AlphaFoldDB" id="A0AAP0QFN6"/>
<gene>
    <name evidence="1" type="ORF">WN944_024374</name>
</gene>
<comment type="caution">
    <text evidence="1">The sequence shown here is derived from an EMBL/GenBank/DDBJ whole genome shotgun (WGS) entry which is preliminary data.</text>
</comment>